<dbReference type="PANTHER" id="PTHR31118">
    <property type="entry name" value="CYCLASE-LIKE PROTEIN 2"/>
    <property type="match status" value="1"/>
</dbReference>
<dbReference type="PANTHER" id="PTHR31118:SF12">
    <property type="entry name" value="CYCLASE-LIKE PROTEIN 2"/>
    <property type="match status" value="1"/>
</dbReference>
<dbReference type="Gene3D" id="3.50.30.50">
    <property type="entry name" value="Putative cyclase"/>
    <property type="match status" value="1"/>
</dbReference>
<reference evidence="1 2" key="1">
    <citation type="submission" date="2020-04" db="EMBL/GenBank/DDBJ databases">
        <title>Flammeovirgaceae bacterium KN852 isolated from deep sea.</title>
        <authorList>
            <person name="Zhang D.-C."/>
        </authorList>
    </citation>
    <scope>NUCLEOTIDE SEQUENCE [LARGE SCALE GENOMIC DNA]</scope>
    <source>
        <strain evidence="1 2">KN852</strain>
    </source>
</reference>
<dbReference type="AlphaFoldDB" id="A0A848IYI8"/>
<dbReference type="Pfam" id="PF04199">
    <property type="entry name" value="Cyclase"/>
    <property type="match status" value="1"/>
</dbReference>
<dbReference type="InterPro" id="IPR007325">
    <property type="entry name" value="KFase/CYL"/>
</dbReference>
<sequence>MKTFSFLLLISFIMSCDNSVKQNNTDTNLTKTETLSSLLESSKIVDLTYDYSDETVFWVTAKEFELEKVAYGMTDNGFFYAANNFCMAEHGGTHVDAPIHFAEGKQSVDEIPLTKLTGSGIKIDISDKAKGNRDYLVSIDDITDWESKFGEIPENSIVLLYTGHSSFYPDKEKYLGTVERGPEAIKDLHFPGLSPEAATWLTQKRKIKAIGIDTPSIDFGQSYEFKSHVILLEENIPAFENVANMSELPDAGFAIIALPIKIKGGSGGPLRIIALL</sequence>
<keyword evidence="2" id="KW-1185">Reference proteome</keyword>
<accession>A0A848IYI8</accession>
<dbReference type="Proteomes" id="UP000559010">
    <property type="component" value="Unassembled WGS sequence"/>
</dbReference>
<evidence type="ECO:0000313" key="2">
    <source>
        <dbReference type="Proteomes" id="UP000559010"/>
    </source>
</evidence>
<dbReference type="InterPro" id="IPR037175">
    <property type="entry name" value="KFase_sf"/>
</dbReference>
<comment type="caution">
    <text evidence="1">The sequence shown here is derived from an EMBL/GenBank/DDBJ whole genome shotgun (WGS) entry which is preliminary data.</text>
</comment>
<name>A0A848IYI8_9BACT</name>
<dbReference type="GO" id="GO:0004061">
    <property type="term" value="F:arylformamidase activity"/>
    <property type="evidence" value="ECO:0007669"/>
    <property type="project" value="InterPro"/>
</dbReference>
<protein>
    <submittedName>
        <fullName evidence="1">Cyclase family protein</fullName>
    </submittedName>
</protein>
<organism evidence="1 2">
    <name type="scientific">Marinigracilibium pacificum</name>
    <dbReference type="NCBI Taxonomy" id="2729599"/>
    <lineage>
        <taxon>Bacteria</taxon>
        <taxon>Pseudomonadati</taxon>
        <taxon>Bacteroidota</taxon>
        <taxon>Cytophagia</taxon>
        <taxon>Cytophagales</taxon>
        <taxon>Flammeovirgaceae</taxon>
        <taxon>Marinigracilibium</taxon>
    </lineage>
</organism>
<evidence type="ECO:0000313" key="1">
    <source>
        <dbReference type="EMBL" id="NMM47360.1"/>
    </source>
</evidence>
<dbReference type="GO" id="GO:0019441">
    <property type="term" value="P:L-tryptophan catabolic process to kynurenine"/>
    <property type="evidence" value="ECO:0007669"/>
    <property type="project" value="InterPro"/>
</dbReference>
<dbReference type="PROSITE" id="PS51257">
    <property type="entry name" value="PROKAR_LIPOPROTEIN"/>
    <property type="match status" value="1"/>
</dbReference>
<dbReference type="EMBL" id="JABBNU010000002">
    <property type="protein sequence ID" value="NMM47360.1"/>
    <property type="molecule type" value="Genomic_DNA"/>
</dbReference>
<proteinExistence type="predicted"/>
<gene>
    <name evidence="1" type="ORF">HH304_03045</name>
</gene>
<dbReference type="SUPFAM" id="SSF102198">
    <property type="entry name" value="Putative cyclase"/>
    <property type="match status" value="1"/>
</dbReference>